<dbReference type="NCBIfam" id="NF006873">
    <property type="entry name" value="PRK09369.1"/>
    <property type="match status" value="1"/>
</dbReference>
<dbReference type="GO" id="GO:0008360">
    <property type="term" value="P:regulation of cell shape"/>
    <property type="evidence" value="ECO:0007669"/>
    <property type="project" value="UniProtKB-KW"/>
</dbReference>
<dbReference type="GO" id="GO:0071555">
    <property type="term" value="P:cell wall organization"/>
    <property type="evidence" value="ECO:0007669"/>
    <property type="project" value="UniProtKB-KW"/>
</dbReference>
<dbReference type="UniPathway" id="UPA00219"/>
<dbReference type="Proteomes" id="UP000176854">
    <property type="component" value="Unassembled WGS sequence"/>
</dbReference>
<evidence type="ECO:0000256" key="3">
    <source>
        <dbReference type="ARBA" id="ARBA00022490"/>
    </source>
</evidence>
<dbReference type="PANTHER" id="PTHR43783:SF1">
    <property type="entry name" value="UDP-N-ACETYLGLUCOSAMINE 1-CARBOXYVINYLTRANSFERASE"/>
    <property type="match status" value="1"/>
</dbReference>
<evidence type="ECO:0000256" key="8">
    <source>
        <dbReference type="ARBA" id="ARBA00023306"/>
    </source>
</evidence>
<feature type="repeat" description="ANK" evidence="13">
    <location>
        <begin position="320"/>
        <end position="352"/>
    </location>
</feature>
<dbReference type="InterPro" id="IPR050068">
    <property type="entry name" value="MurA_subfamily"/>
</dbReference>
<keyword evidence="3 12" id="KW-0963">Cytoplasm</keyword>
<evidence type="ECO:0000256" key="7">
    <source>
        <dbReference type="ARBA" id="ARBA00022984"/>
    </source>
</evidence>
<evidence type="ECO:0000256" key="6">
    <source>
        <dbReference type="ARBA" id="ARBA00022960"/>
    </source>
</evidence>
<comment type="catalytic activity">
    <reaction evidence="11 12">
        <text>phosphoenolpyruvate + UDP-N-acetyl-alpha-D-glucosamine = UDP-N-acetyl-3-O-(1-carboxyvinyl)-alpha-D-glucosamine + phosphate</text>
        <dbReference type="Rhea" id="RHEA:18681"/>
        <dbReference type="ChEBI" id="CHEBI:43474"/>
        <dbReference type="ChEBI" id="CHEBI:57705"/>
        <dbReference type="ChEBI" id="CHEBI:58702"/>
        <dbReference type="ChEBI" id="CHEBI:68483"/>
        <dbReference type="EC" id="2.5.1.7"/>
    </reaction>
</comment>
<keyword evidence="12" id="KW-0670">Pyruvate</keyword>
<evidence type="ECO:0000256" key="2">
    <source>
        <dbReference type="ARBA" id="ARBA00004752"/>
    </source>
</evidence>
<comment type="function">
    <text evidence="12">Cell wall formation. Adds enolpyruvyl to UDP-N-acetylglucosamine.</text>
</comment>
<dbReference type="PANTHER" id="PTHR43783">
    <property type="entry name" value="UDP-N-ACETYLGLUCOSAMINE 1-CARBOXYVINYLTRANSFERASE"/>
    <property type="match status" value="1"/>
</dbReference>
<feature type="binding site" evidence="12">
    <location>
        <position position="329"/>
    </location>
    <ligand>
        <name>UDP-N-acetyl-alpha-D-glucosamine</name>
        <dbReference type="ChEBI" id="CHEBI:57705"/>
    </ligand>
</feature>
<comment type="caution">
    <text evidence="12">Lacks conserved residue(s) required for the propagation of feature annotation.</text>
</comment>
<evidence type="ECO:0000256" key="1">
    <source>
        <dbReference type="ARBA" id="ARBA00004496"/>
    </source>
</evidence>
<dbReference type="Pfam" id="PF00275">
    <property type="entry name" value="EPSP_synthase"/>
    <property type="match status" value="1"/>
</dbReference>
<evidence type="ECO:0000313" key="16">
    <source>
        <dbReference type="Proteomes" id="UP000176854"/>
    </source>
</evidence>
<dbReference type="EC" id="2.5.1.7" evidence="12"/>
<dbReference type="HAMAP" id="MF_00111">
    <property type="entry name" value="MurA"/>
    <property type="match status" value="1"/>
</dbReference>
<dbReference type="InterPro" id="IPR036968">
    <property type="entry name" value="Enolpyruvate_Tfrase_sf"/>
</dbReference>
<dbReference type="GO" id="GO:0005737">
    <property type="term" value="C:cytoplasm"/>
    <property type="evidence" value="ECO:0007669"/>
    <property type="project" value="UniProtKB-SubCell"/>
</dbReference>
<keyword evidence="9 12" id="KW-0961">Cell wall biogenesis/degradation</keyword>
<gene>
    <name evidence="12" type="primary">murA</name>
    <name evidence="15" type="ORF">A2154_01000</name>
</gene>
<dbReference type="STRING" id="1798373.A2154_01000"/>
<feature type="binding site" evidence="12">
    <location>
        <position position="92"/>
    </location>
    <ligand>
        <name>UDP-N-acetyl-alpha-D-glucosamine</name>
        <dbReference type="ChEBI" id="CHEBI:57705"/>
    </ligand>
</feature>
<dbReference type="InterPro" id="IPR002110">
    <property type="entry name" value="Ankyrin_rpt"/>
</dbReference>
<dbReference type="AlphaFoldDB" id="A0A1F5Z8V4"/>
<dbReference type="GO" id="GO:0008760">
    <property type="term" value="F:UDP-N-acetylglucosamine 1-carboxyvinyltransferase activity"/>
    <property type="evidence" value="ECO:0007669"/>
    <property type="project" value="UniProtKB-UniRule"/>
</dbReference>
<evidence type="ECO:0000256" key="10">
    <source>
        <dbReference type="ARBA" id="ARBA00038367"/>
    </source>
</evidence>
<keyword evidence="4 12" id="KW-0132">Cell division</keyword>
<organism evidence="15 16">
    <name type="scientific">Candidatus Gottesmanbacteria bacterium RBG_16_43_7</name>
    <dbReference type="NCBI Taxonomy" id="1798373"/>
    <lineage>
        <taxon>Bacteria</taxon>
        <taxon>Candidatus Gottesmaniibacteriota</taxon>
    </lineage>
</organism>
<comment type="pathway">
    <text evidence="2 12">Cell wall biogenesis; peptidoglycan biosynthesis.</text>
</comment>
<dbReference type="InterPro" id="IPR013792">
    <property type="entry name" value="RNA3'P_cycl/enolpyr_Trfase_a/b"/>
</dbReference>
<proteinExistence type="inferred from homology"/>
<keyword evidence="13" id="KW-0040">ANK repeat</keyword>
<feature type="modified residue" description="2-(S-cysteinyl)pyruvic acid O-phosphothioketal" evidence="12">
    <location>
        <position position="116"/>
    </location>
</feature>
<dbReference type="SUPFAM" id="SSF55205">
    <property type="entry name" value="EPT/RTPC-like"/>
    <property type="match status" value="1"/>
</dbReference>
<dbReference type="NCBIfam" id="TIGR01072">
    <property type="entry name" value="murA"/>
    <property type="match status" value="1"/>
</dbReference>
<comment type="subcellular location">
    <subcellularLocation>
        <location evidence="1 12">Cytoplasm</location>
    </subcellularLocation>
</comment>
<evidence type="ECO:0000259" key="14">
    <source>
        <dbReference type="Pfam" id="PF00275"/>
    </source>
</evidence>
<dbReference type="EMBL" id="MFJC01000063">
    <property type="protein sequence ID" value="OGG08542.1"/>
    <property type="molecule type" value="Genomic_DNA"/>
</dbReference>
<sequence>MDLFRVVGGSKLNGEVQLAGAKNVALKICAASLLTRAEVVVHNVPHIRDVYLMIELLKHLGAKVRFDKHTLVLSSDSISAGKVPLDIGARLRTSALVMGPLLARYGQASVPNPGGCRIGARPINRLIEGLIQMGADITYNSEDGFFYGQADRLTGCEIEFSKNTHTGTEALILAAVLARGTTVLKNAASEVEVDDLIGFLSSMGARIKRIAPRQIVVEGVKTLGPAEYTIMSDRNEEVTFAVAAAAIGGNITVRNSQRDNLRSFINAFQSCGGSVTDHSDFITEYFCSSKLKPSDIVTAPHPGFMTDWQGPWALLMTQADGLSTLHETVFENRFSYVSQLIKMGADIDFYQPQVKDPKSVYNFNWNNSLSLNLQAIRIQGPRILHNAVLEIADLRAGATVLLAALVAGGESIITGIDQIDRGYEQIEDRLVSLGAHIIREEEAKL</sequence>
<keyword evidence="7 12" id="KW-0573">Peptidoglycan synthesis</keyword>
<evidence type="ECO:0000256" key="12">
    <source>
        <dbReference type="HAMAP-Rule" id="MF_00111"/>
    </source>
</evidence>
<dbReference type="CDD" id="cd01555">
    <property type="entry name" value="UdpNAET"/>
    <property type="match status" value="1"/>
</dbReference>
<comment type="caution">
    <text evidence="15">The sequence shown here is derived from an EMBL/GenBank/DDBJ whole genome shotgun (WGS) entry which is preliminary data.</text>
</comment>
<evidence type="ECO:0000256" key="13">
    <source>
        <dbReference type="PROSITE-ProRule" id="PRU00023"/>
    </source>
</evidence>
<feature type="domain" description="Enolpyruvate transferase" evidence="14">
    <location>
        <begin position="8"/>
        <end position="430"/>
    </location>
</feature>
<keyword evidence="6 12" id="KW-0133">Cell shape</keyword>
<feature type="active site" description="Proton donor" evidence="12">
    <location>
        <position position="116"/>
    </location>
</feature>
<comment type="similarity">
    <text evidence="10 12">Belongs to the EPSP synthase family. MurA subfamily.</text>
</comment>
<feature type="binding site" evidence="12">
    <location>
        <begin position="22"/>
        <end position="23"/>
    </location>
    <ligand>
        <name>phosphoenolpyruvate</name>
        <dbReference type="ChEBI" id="CHEBI:58702"/>
    </ligand>
</feature>
<dbReference type="Gene3D" id="3.65.10.10">
    <property type="entry name" value="Enolpyruvate transferase domain"/>
    <property type="match status" value="2"/>
</dbReference>
<evidence type="ECO:0000313" key="15">
    <source>
        <dbReference type="EMBL" id="OGG08542.1"/>
    </source>
</evidence>
<evidence type="ECO:0000256" key="4">
    <source>
        <dbReference type="ARBA" id="ARBA00022618"/>
    </source>
</evidence>
<accession>A0A1F5Z8V4</accession>
<evidence type="ECO:0000256" key="11">
    <source>
        <dbReference type="ARBA" id="ARBA00047527"/>
    </source>
</evidence>
<dbReference type="InterPro" id="IPR001986">
    <property type="entry name" value="Enolpyruvate_Tfrase_dom"/>
</dbReference>
<dbReference type="InterPro" id="IPR005750">
    <property type="entry name" value="UDP_GlcNAc_COvinyl_MurA"/>
</dbReference>
<dbReference type="GO" id="GO:0051301">
    <property type="term" value="P:cell division"/>
    <property type="evidence" value="ECO:0007669"/>
    <property type="project" value="UniProtKB-KW"/>
</dbReference>
<name>A0A1F5Z8V4_9BACT</name>
<dbReference type="PROSITE" id="PS50088">
    <property type="entry name" value="ANK_REPEAT"/>
    <property type="match status" value="1"/>
</dbReference>
<keyword evidence="5 12" id="KW-0808">Transferase</keyword>
<evidence type="ECO:0000256" key="9">
    <source>
        <dbReference type="ARBA" id="ARBA00023316"/>
    </source>
</evidence>
<reference evidence="15 16" key="1">
    <citation type="journal article" date="2016" name="Nat. Commun.">
        <title>Thousands of microbial genomes shed light on interconnected biogeochemical processes in an aquifer system.</title>
        <authorList>
            <person name="Anantharaman K."/>
            <person name="Brown C.T."/>
            <person name="Hug L.A."/>
            <person name="Sharon I."/>
            <person name="Castelle C.J."/>
            <person name="Probst A.J."/>
            <person name="Thomas B.C."/>
            <person name="Singh A."/>
            <person name="Wilkins M.J."/>
            <person name="Karaoz U."/>
            <person name="Brodie E.L."/>
            <person name="Williams K.H."/>
            <person name="Hubbard S.S."/>
            <person name="Banfield J.F."/>
        </authorList>
    </citation>
    <scope>NUCLEOTIDE SEQUENCE [LARGE SCALE GENOMIC DNA]</scope>
</reference>
<protein>
    <recommendedName>
        <fullName evidence="12">UDP-N-acetylglucosamine 1-carboxyvinyltransferase</fullName>
        <ecNumber evidence="12">2.5.1.7</ecNumber>
    </recommendedName>
    <alternativeName>
        <fullName evidence="12">Enoylpyruvate transferase</fullName>
    </alternativeName>
    <alternativeName>
        <fullName evidence="12">UDP-N-acetylglucosamine enolpyruvyl transferase</fullName>
        <shortName evidence="12">EPT</shortName>
    </alternativeName>
</protein>
<dbReference type="GO" id="GO:0009252">
    <property type="term" value="P:peptidoglycan biosynthetic process"/>
    <property type="evidence" value="ECO:0007669"/>
    <property type="project" value="UniProtKB-UniRule"/>
</dbReference>
<feature type="binding site" evidence="12">
    <location>
        <position position="307"/>
    </location>
    <ligand>
        <name>UDP-N-acetyl-alpha-D-glucosamine</name>
        <dbReference type="ChEBI" id="CHEBI:57705"/>
    </ligand>
</feature>
<evidence type="ECO:0000256" key="5">
    <source>
        <dbReference type="ARBA" id="ARBA00022679"/>
    </source>
</evidence>
<dbReference type="PROSITE" id="PS50297">
    <property type="entry name" value="ANK_REP_REGION"/>
    <property type="match status" value="1"/>
</dbReference>
<dbReference type="GO" id="GO:0019277">
    <property type="term" value="P:UDP-N-acetylgalactosamine biosynthetic process"/>
    <property type="evidence" value="ECO:0007669"/>
    <property type="project" value="InterPro"/>
</dbReference>
<keyword evidence="8 12" id="KW-0131">Cell cycle</keyword>